<accession>A0ABT7HJW7</accession>
<gene>
    <name evidence="2" type="ORF">QQA45_04745</name>
</gene>
<dbReference type="SUPFAM" id="SSF47413">
    <property type="entry name" value="lambda repressor-like DNA-binding domains"/>
    <property type="match status" value="1"/>
</dbReference>
<name>A0ABT7HJW7_9FUSO</name>
<sequence>MNYELIPIKLKYYRIKNGYSVEQVSELTGISYQQILRYEKGVNNIPLNNFIELLKLYNVSDLDNILS</sequence>
<feature type="domain" description="HTH cro/C1-type" evidence="1">
    <location>
        <begin position="10"/>
        <end position="65"/>
    </location>
</feature>
<organism evidence="2 3">
    <name type="scientific">Sneathia sanguinegens</name>
    <dbReference type="NCBI Taxonomy" id="40543"/>
    <lineage>
        <taxon>Bacteria</taxon>
        <taxon>Fusobacteriati</taxon>
        <taxon>Fusobacteriota</taxon>
        <taxon>Fusobacteriia</taxon>
        <taxon>Fusobacteriales</taxon>
        <taxon>Leptotrichiaceae</taxon>
        <taxon>Sneathia</taxon>
    </lineage>
</organism>
<evidence type="ECO:0000313" key="2">
    <source>
        <dbReference type="EMBL" id="MDK9580823.1"/>
    </source>
</evidence>
<dbReference type="Pfam" id="PF01381">
    <property type="entry name" value="HTH_3"/>
    <property type="match status" value="1"/>
</dbReference>
<evidence type="ECO:0000259" key="1">
    <source>
        <dbReference type="PROSITE" id="PS50943"/>
    </source>
</evidence>
<dbReference type="Proteomes" id="UP001225134">
    <property type="component" value="Unassembled WGS sequence"/>
</dbReference>
<dbReference type="SMART" id="SM00530">
    <property type="entry name" value="HTH_XRE"/>
    <property type="match status" value="1"/>
</dbReference>
<reference evidence="2 3" key="1">
    <citation type="submission" date="2023-06" db="EMBL/GenBank/DDBJ databases">
        <title>Antibody response to the Sneathia vaginalis cytopathogenic toxin A during pregnancy.</title>
        <authorList>
            <person name="Mccoy Z.T."/>
            <person name="Serrano M.G."/>
            <person name="Spaine K."/>
            <person name="Edwards D.J."/>
            <person name="Buck G.A."/>
            <person name="Jefferson K."/>
        </authorList>
    </citation>
    <scope>NUCLEOTIDE SEQUENCE [LARGE SCALE GENOMIC DNA]</scope>
    <source>
        <strain evidence="2 3">CCUG 42621</strain>
    </source>
</reference>
<protein>
    <submittedName>
        <fullName evidence="2">Helix-turn-helix transcriptional regulator</fullName>
    </submittedName>
</protein>
<dbReference type="EMBL" id="JASSPP010000007">
    <property type="protein sequence ID" value="MDK9580823.1"/>
    <property type="molecule type" value="Genomic_DNA"/>
</dbReference>
<evidence type="ECO:0000313" key="3">
    <source>
        <dbReference type="Proteomes" id="UP001225134"/>
    </source>
</evidence>
<comment type="caution">
    <text evidence="2">The sequence shown here is derived from an EMBL/GenBank/DDBJ whole genome shotgun (WGS) entry which is preliminary data.</text>
</comment>
<dbReference type="CDD" id="cd00093">
    <property type="entry name" value="HTH_XRE"/>
    <property type="match status" value="1"/>
</dbReference>
<dbReference type="InterPro" id="IPR010982">
    <property type="entry name" value="Lambda_DNA-bd_dom_sf"/>
</dbReference>
<proteinExistence type="predicted"/>
<dbReference type="InterPro" id="IPR001387">
    <property type="entry name" value="Cro/C1-type_HTH"/>
</dbReference>
<dbReference type="Gene3D" id="1.10.260.40">
    <property type="entry name" value="lambda repressor-like DNA-binding domains"/>
    <property type="match status" value="1"/>
</dbReference>
<keyword evidence="3" id="KW-1185">Reference proteome</keyword>
<dbReference type="PROSITE" id="PS50943">
    <property type="entry name" value="HTH_CROC1"/>
    <property type="match status" value="1"/>
</dbReference>
<dbReference type="RefSeq" id="WP_285153073.1">
    <property type="nucleotide sequence ID" value="NZ_JASSPP010000007.1"/>
</dbReference>